<dbReference type="InterPro" id="IPR023393">
    <property type="entry name" value="START-like_dom_sf"/>
</dbReference>
<proteinExistence type="predicted"/>
<protein>
    <recommendedName>
        <fullName evidence="1">START domain-containing protein</fullName>
    </recommendedName>
</protein>
<name>A0A0G4GT37_VITBC</name>
<organism evidence="2 3">
    <name type="scientific">Vitrella brassicaformis (strain CCMP3155)</name>
    <dbReference type="NCBI Taxonomy" id="1169540"/>
    <lineage>
        <taxon>Eukaryota</taxon>
        <taxon>Sar</taxon>
        <taxon>Alveolata</taxon>
        <taxon>Colpodellida</taxon>
        <taxon>Vitrellaceae</taxon>
        <taxon>Vitrella</taxon>
    </lineage>
</organism>
<dbReference type="GO" id="GO:0008289">
    <property type="term" value="F:lipid binding"/>
    <property type="evidence" value="ECO:0007669"/>
    <property type="project" value="InterPro"/>
</dbReference>
<dbReference type="AlphaFoldDB" id="A0A0G4GT37"/>
<evidence type="ECO:0000259" key="1">
    <source>
        <dbReference type="PROSITE" id="PS50848"/>
    </source>
</evidence>
<dbReference type="PROSITE" id="PS50848">
    <property type="entry name" value="START"/>
    <property type="match status" value="1"/>
</dbReference>
<dbReference type="InterPro" id="IPR002913">
    <property type="entry name" value="START_lipid-bd_dom"/>
</dbReference>
<dbReference type="VEuPathDB" id="CryptoDB:Vbra_2369"/>
<dbReference type="CDD" id="cd00177">
    <property type="entry name" value="START"/>
    <property type="match status" value="1"/>
</dbReference>
<sequence>EFHDGLPPMIRGTVNFGSKFTPWDVMDFLRDWDAKKAIDDQFGQGACLCQFDYYTNVVWVVFKRVMMFEPRDFIQAHYTHVVAPGTVAHVVVPTDDYPEPSGLPERKAVRARIILAGFLCETLPDGTMDVTLLAQAELKLKLPNAVIARIPFLLEQPAGLIKARKYMEKNGVKRTFNRPTDYSGK</sequence>
<feature type="domain" description="START" evidence="1">
    <location>
        <begin position="26"/>
        <end position="147"/>
    </location>
</feature>
<keyword evidence="3" id="KW-1185">Reference proteome</keyword>
<evidence type="ECO:0000313" key="3">
    <source>
        <dbReference type="Proteomes" id="UP000041254"/>
    </source>
</evidence>
<dbReference type="SUPFAM" id="SSF55961">
    <property type="entry name" value="Bet v1-like"/>
    <property type="match status" value="1"/>
</dbReference>
<gene>
    <name evidence="2" type="ORF">Vbra_2369</name>
</gene>
<dbReference type="Proteomes" id="UP000041254">
    <property type="component" value="Unassembled WGS sequence"/>
</dbReference>
<dbReference type="InParanoid" id="A0A0G4GT37"/>
<accession>A0A0G4GT37</accession>
<feature type="non-terminal residue" evidence="2">
    <location>
        <position position="1"/>
    </location>
</feature>
<dbReference type="Pfam" id="PF01852">
    <property type="entry name" value="START"/>
    <property type="match status" value="1"/>
</dbReference>
<dbReference type="Gene3D" id="3.30.530.20">
    <property type="match status" value="1"/>
</dbReference>
<evidence type="ECO:0000313" key="2">
    <source>
        <dbReference type="EMBL" id="CEM33878.1"/>
    </source>
</evidence>
<dbReference type="EMBL" id="CDMY01000799">
    <property type="protein sequence ID" value="CEM33878.1"/>
    <property type="molecule type" value="Genomic_DNA"/>
</dbReference>
<reference evidence="2 3" key="1">
    <citation type="submission" date="2014-11" db="EMBL/GenBank/DDBJ databases">
        <authorList>
            <person name="Zhu J."/>
            <person name="Qi W."/>
            <person name="Song R."/>
        </authorList>
    </citation>
    <scope>NUCLEOTIDE SEQUENCE [LARGE SCALE GENOMIC DNA]</scope>
</reference>